<dbReference type="Proteomes" id="UP000593567">
    <property type="component" value="Unassembled WGS sequence"/>
</dbReference>
<feature type="transmembrane region" description="Helical" evidence="6">
    <location>
        <begin position="45"/>
        <end position="63"/>
    </location>
</feature>
<proteinExistence type="inferred from homology"/>
<dbReference type="PANTHER" id="PTHR31746">
    <property type="entry name" value="TRANSMEMBRANE PROTEIN 229 FAMILY MEMBER"/>
    <property type="match status" value="1"/>
</dbReference>
<dbReference type="PANTHER" id="PTHR31746:SF3">
    <property type="entry name" value="TRANSMEMBRANE PROTEIN 229B"/>
    <property type="match status" value="1"/>
</dbReference>
<name>A0A7J7KH91_BUGNE</name>
<evidence type="ECO:0000256" key="5">
    <source>
        <dbReference type="ARBA" id="ARBA00023136"/>
    </source>
</evidence>
<keyword evidence="4 6" id="KW-1133">Transmembrane helix</keyword>
<feature type="transmembrane region" description="Helical" evidence="6">
    <location>
        <begin position="70"/>
        <end position="87"/>
    </location>
</feature>
<evidence type="ECO:0000313" key="7">
    <source>
        <dbReference type="EMBL" id="KAF6038042.1"/>
    </source>
</evidence>
<comment type="subcellular location">
    <subcellularLocation>
        <location evidence="1">Membrane</location>
        <topology evidence="1">Multi-pass membrane protein</topology>
    </subcellularLocation>
</comment>
<gene>
    <name evidence="7" type="ORF">EB796_003644</name>
</gene>
<dbReference type="GO" id="GO:0016020">
    <property type="term" value="C:membrane"/>
    <property type="evidence" value="ECO:0007669"/>
    <property type="project" value="UniProtKB-SubCell"/>
</dbReference>
<evidence type="ECO:0000256" key="6">
    <source>
        <dbReference type="SAM" id="Phobius"/>
    </source>
</evidence>
<sequence length="157" mass="18689">MTAAGLSVWWRLYVYALHGYFSEIAFTAAWEFVVTNKYTLMGTTSIWTIPIYGISGVVVEYIYTYTKYQLRLPLPLRCVIYVLWTYLWEFSTGYLLRCFGACPWNYEDYDWDFWGLICLEYAPLWYIGSILYDQILIPTTLRLRVDSPFADENHKRK</sequence>
<evidence type="ECO:0000256" key="2">
    <source>
        <dbReference type="ARBA" id="ARBA00006371"/>
    </source>
</evidence>
<organism evidence="7 8">
    <name type="scientific">Bugula neritina</name>
    <name type="common">Brown bryozoan</name>
    <name type="synonym">Sertularia neritina</name>
    <dbReference type="NCBI Taxonomy" id="10212"/>
    <lineage>
        <taxon>Eukaryota</taxon>
        <taxon>Metazoa</taxon>
        <taxon>Spiralia</taxon>
        <taxon>Lophotrochozoa</taxon>
        <taxon>Bryozoa</taxon>
        <taxon>Gymnolaemata</taxon>
        <taxon>Cheilostomatida</taxon>
        <taxon>Flustrina</taxon>
        <taxon>Buguloidea</taxon>
        <taxon>Bugulidae</taxon>
        <taxon>Bugula</taxon>
    </lineage>
</organism>
<dbReference type="AlphaFoldDB" id="A0A7J7KH91"/>
<feature type="transmembrane region" description="Helical" evidence="6">
    <location>
        <begin position="12"/>
        <end position="33"/>
    </location>
</feature>
<keyword evidence="8" id="KW-1185">Reference proteome</keyword>
<accession>A0A7J7KH91</accession>
<comment type="caution">
    <text evidence="7">The sequence shown here is derived from an EMBL/GenBank/DDBJ whole genome shotgun (WGS) entry which is preliminary data.</text>
</comment>
<evidence type="ECO:0000313" key="8">
    <source>
        <dbReference type="Proteomes" id="UP000593567"/>
    </source>
</evidence>
<dbReference type="InterPro" id="IPR010540">
    <property type="entry name" value="CmpB_TMEM229"/>
</dbReference>
<dbReference type="EMBL" id="VXIV02000479">
    <property type="protein sequence ID" value="KAF6038042.1"/>
    <property type="molecule type" value="Genomic_DNA"/>
</dbReference>
<evidence type="ECO:0000256" key="4">
    <source>
        <dbReference type="ARBA" id="ARBA00022989"/>
    </source>
</evidence>
<dbReference type="Pfam" id="PF06541">
    <property type="entry name" value="ABC_trans_CmpB"/>
    <property type="match status" value="1"/>
</dbReference>
<keyword evidence="5 6" id="KW-0472">Membrane</keyword>
<protein>
    <submittedName>
        <fullName evidence="7">TMEM229B</fullName>
    </submittedName>
</protein>
<comment type="similarity">
    <text evidence="2">Belongs to the TMEM229 family.</text>
</comment>
<evidence type="ECO:0000256" key="3">
    <source>
        <dbReference type="ARBA" id="ARBA00022692"/>
    </source>
</evidence>
<feature type="transmembrane region" description="Helical" evidence="6">
    <location>
        <begin position="113"/>
        <end position="132"/>
    </location>
</feature>
<dbReference type="OrthoDB" id="5946847at2759"/>
<keyword evidence="3 6" id="KW-0812">Transmembrane</keyword>
<evidence type="ECO:0000256" key="1">
    <source>
        <dbReference type="ARBA" id="ARBA00004141"/>
    </source>
</evidence>
<reference evidence="7" key="1">
    <citation type="submission" date="2020-06" db="EMBL/GenBank/DDBJ databases">
        <title>Draft genome of Bugula neritina, a colonial animal packing powerful symbionts and potential medicines.</title>
        <authorList>
            <person name="Rayko M."/>
        </authorList>
    </citation>
    <scope>NUCLEOTIDE SEQUENCE [LARGE SCALE GENOMIC DNA]</scope>
    <source>
        <strain evidence="7">Kwan_BN1</strain>
    </source>
</reference>